<keyword evidence="1" id="KW-0406">Ion transport</keyword>
<dbReference type="AlphaFoldDB" id="A0AAD3XZB2"/>
<keyword evidence="1" id="KW-0407">Ion channel</keyword>
<proteinExistence type="predicted"/>
<evidence type="ECO:0000256" key="1">
    <source>
        <dbReference type="ARBA" id="ARBA00023303"/>
    </source>
</evidence>
<reference evidence="3" key="1">
    <citation type="submission" date="2023-05" db="EMBL/GenBank/DDBJ databases">
        <title>Nepenthes gracilis genome sequencing.</title>
        <authorList>
            <person name="Fukushima K."/>
        </authorList>
    </citation>
    <scope>NUCLEOTIDE SEQUENCE</scope>
    <source>
        <strain evidence="3">SING2019-196</strain>
    </source>
</reference>
<dbReference type="SUPFAM" id="SSF81324">
    <property type="entry name" value="Voltage-gated potassium channels"/>
    <property type="match status" value="1"/>
</dbReference>
<name>A0AAD3XZB2_NEPGR</name>
<evidence type="ECO:0000313" key="4">
    <source>
        <dbReference type="Proteomes" id="UP001279734"/>
    </source>
</evidence>
<keyword evidence="1" id="KW-0813">Transport</keyword>
<dbReference type="PANTHER" id="PTHR45651:SF69">
    <property type="entry name" value="CYCLIC NUCLEOTIDE-GATED ION CHANNEL 17"/>
    <property type="match status" value="1"/>
</dbReference>
<evidence type="ECO:0000256" key="2">
    <source>
        <dbReference type="SAM" id="Phobius"/>
    </source>
</evidence>
<keyword evidence="2" id="KW-1133">Transmembrane helix</keyword>
<accession>A0AAD3XZB2</accession>
<keyword evidence="2" id="KW-0472">Membrane</keyword>
<sequence>MKSKIENGPNAVQLVSATNFYCNTFDADENVVRGTGRARNNFNYYMSNRRLFTFKYVLFSKCWDGQVLEVDEESELMPNDNDFQRCWLRGTVLELLWKQMKIQYNEKGDQDGSCREQTCRSTSAAAFYVVEADVRSSHEACAEYQIVIWFIIPTTRNPQTDHNNNALALIVLLQYVPKLYQIFPLNSQIVKATGVVTKTAWAGAAYNLMLYMLAGHVLGQHDCDSFGSLDHIAWANSTSVSNRCDPKENITFQYGIFENAVVKNILSSNFIRKYFYCLWWGLQQLSLYGQNLQTSTFIGETLFSILIAIMGLVSFAHLIGNMQTYLQSLTVRLKNGGFQRDKEWMRHRSSSRFETTNTNGYNSRSG</sequence>
<protein>
    <recommendedName>
        <fullName evidence="5">Ion transport domain-containing protein</fullName>
    </recommendedName>
</protein>
<gene>
    <name evidence="3" type="ORF">Nepgr_023697</name>
</gene>
<dbReference type="GO" id="GO:0034220">
    <property type="term" value="P:monoatomic ion transmembrane transport"/>
    <property type="evidence" value="ECO:0007669"/>
    <property type="project" value="UniProtKB-KW"/>
</dbReference>
<dbReference type="GO" id="GO:0016020">
    <property type="term" value="C:membrane"/>
    <property type="evidence" value="ECO:0007669"/>
    <property type="project" value="UniProtKB-SubCell"/>
</dbReference>
<dbReference type="EMBL" id="BSYO01000023">
    <property type="protein sequence ID" value="GMH21854.1"/>
    <property type="molecule type" value="Genomic_DNA"/>
</dbReference>
<dbReference type="PANTHER" id="PTHR45651">
    <property type="entry name" value="CYCLIC NUCLEOTIDE-GATED ION CHANNEL 15-RELATED-RELATED"/>
    <property type="match status" value="1"/>
</dbReference>
<evidence type="ECO:0000313" key="3">
    <source>
        <dbReference type="EMBL" id="GMH21854.1"/>
    </source>
</evidence>
<evidence type="ECO:0008006" key="5">
    <source>
        <dbReference type="Google" id="ProtNLM"/>
    </source>
</evidence>
<keyword evidence="2" id="KW-0812">Transmembrane</keyword>
<keyword evidence="4" id="KW-1185">Reference proteome</keyword>
<feature type="transmembrane region" description="Helical" evidence="2">
    <location>
        <begin position="301"/>
        <end position="319"/>
    </location>
</feature>
<comment type="caution">
    <text evidence="3">The sequence shown here is derived from an EMBL/GenBank/DDBJ whole genome shotgun (WGS) entry which is preliminary data.</text>
</comment>
<dbReference type="Proteomes" id="UP001279734">
    <property type="component" value="Unassembled WGS sequence"/>
</dbReference>
<organism evidence="3 4">
    <name type="scientific">Nepenthes gracilis</name>
    <name type="common">Slender pitcher plant</name>
    <dbReference type="NCBI Taxonomy" id="150966"/>
    <lineage>
        <taxon>Eukaryota</taxon>
        <taxon>Viridiplantae</taxon>
        <taxon>Streptophyta</taxon>
        <taxon>Embryophyta</taxon>
        <taxon>Tracheophyta</taxon>
        <taxon>Spermatophyta</taxon>
        <taxon>Magnoliopsida</taxon>
        <taxon>eudicotyledons</taxon>
        <taxon>Gunneridae</taxon>
        <taxon>Pentapetalae</taxon>
        <taxon>Caryophyllales</taxon>
        <taxon>Nepenthaceae</taxon>
        <taxon>Nepenthes</taxon>
    </lineage>
</organism>